<feature type="binding site" evidence="8">
    <location>
        <position position="141"/>
    </location>
    <ligand>
        <name>substrate</name>
    </ligand>
</feature>
<dbReference type="Gene3D" id="3.20.20.10">
    <property type="entry name" value="Alanine racemase"/>
    <property type="match status" value="1"/>
</dbReference>
<comment type="similarity">
    <text evidence="3">Belongs to the alanine racemase family.</text>
</comment>
<evidence type="ECO:0000256" key="1">
    <source>
        <dbReference type="ARBA" id="ARBA00000316"/>
    </source>
</evidence>
<dbReference type="SUPFAM" id="SSF51419">
    <property type="entry name" value="PLP-binding barrel"/>
    <property type="match status" value="1"/>
</dbReference>
<dbReference type="Pfam" id="PF00842">
    <property type="entry name" value="Ala_racemase_C"/>
    <property type="match status" value="1"/>
</dbReference>
<comment type="caution">
    <text evidence="10">The sequence shown here is derived from an EMBL/GenBank/DDBJ whole genome shotgun (WGS) entry which is preliminary data.</text>
</comment>
<reference evidence="10 11" key="1">
    <citation type="submission" date="2019-12" db="EMBL/GenBank/DDBJ databases">
        <title>Maritimibacter sp. nov. sp. isolated from sea sand.</title>
        <authorList>
            <person name="Kim J."/>
            <person name="Jeong S.E."/>
            <person name="Jung H.S."/>
            <person name="Jeon C.O."/>
        </authorList>
    </citation>
    <scope>NUCLEOTIDE SEQUENCE [LARGE SCALE GENOMIC DNA]</scope>
    <source>
        <strain evidence="10 11">DP07</strain>
    </source>
</reference>
<dbReference type="InterPro" id="IPR011079">
    <property type="entry name" value="Ala_racemase_C"/>
</dbReference>
<evidence type="ECO:0000256" key="8">
    <source>
        <dbReference type="PIRSR" id="PIRSR600821-52"/>
    </source>
</evidence>
<dbReference type="InterPro" id="IPR001608">
    <property type="entry name" value="Ala_racemase_N"/>
</dbReference>
<dbReference type="InterPro" id="IPR029066">
    <property type="entry name" value="PLP-binding_barrel"/>
</dbReference>
<dbReference type="Gene3D" id="2.40.37.10">
    <property type="entry name" value="Lyase, Ornithine Decarboxylase, Chain A, domain 1"/>
    <property type="match status" value="1"/>
</dbReference>
<dbReference type="InterPro" id="IPR000821">
    <property type="entry name" value="Ala_racemase"/>
</dbReference>
<accession>A0A845LVY3</accession>
<name>A0A845LVY3_9RHOB</name>
<evidence type="ECO:0000313" key="10">
    <source>
        <dbReference type="EMBL" id="MZR11516.1"/>
    </source>
</evidence>
<sequence>MRVEAVGLPASWCRIHLDRVSHNLERALALVPDGRSFCAVLKADAYGHGIDRIVPIVREQGVGTVGITSNQEAFAVRAAGFDGRLIRLRAAVPEEIEGALEARVEEQVGSRQAALHLRALANAGRLRTPLHLALNAGGMARDALDISTEPGRVLCREILDAVGGHVGGICSHFASNTPDALPRASALFQGEVAWVLANSDLRREALLVHVGSSLTLVAETPVETDMYRCAAVLYGILRPEWGFVPTMDVEARVVSLQDYPAGTPVGYDHATRLSRASRLACVSIGYQNGFDRGAGGRSDVVVRDRFAPVVGKVSMNAIVVDVTDVPRVAVGDTVAIFGGGQAQAIAPAQAERQFATIMADLYSDWGLRNPRHYG</sequence>
<dbReference type="Proteomes" id="UP000467322">
    <property type="component" value="Unassembled WGS sequence"/>
</dbReference>
<dbReference type="GO" id="GO:0005829">
    <property type="term" value="C:cytosol"/>
    <property type="evidence" value="ECO:0007669"/>
    <property type="project" value="TreeGrafter"/>
</dbReference>
<feature type="binding site" evidence="8">
    <location>
        <position position="315"/>
    </location>
    <ligand>
        <name>substrate</name>
    </ligand>
</feature>
<dbReference type="PANTHER" id="PTHR30511">
    <property type="entry name" value="ALANINE RACEMASE"/>
    <property type="match status" value="1"/>
</dbReference>
<dbReference type="SUPFAM" id="SSF50621">
    <property type="entry name" value="Alanine racemase C-terminal domain-like"/>
    <property type="match status" value="1"/>
</dbReference>
<evidence type="ECO:0000259" key="9">
    <source>
        <dbReference type="SMART" id="SM01005"/>
    </source>
</evidence>
<evidence type="ECO:0000313" key="11">
    <source>
        <dbReference type="Proteomes" id="UP000467322"/>
    </source>
</evidence>
<keyword evidence="11" id="KW-1185">Reference proteome</keyword>
<dbReference type="EC" id="5.1.1.1" evidence="4"/>
<keyword evidence="6" id="KW-0413">Isomerase</keyword>
<dbReference type="RefSeq" id="WP_161349635.1">
    <property type="nucleotide sequence ID" value="NZ_WTUX01000002.1"/>
</dbReference>
<dbReference type="GO" id="GO:0030632">
    <property type="term" value="P:D-alanine biosynthetic process"/>
    <property type="evidence" value="ECO:0007669"/>
    <property type="project" value="TreeGrafter"/>
</dbReference>
<dbReference type="PRINTS" id="PR00992">
    <property type="entry name" value="ALARACEMASE"/>
</dbReference>
<gene>
    <name evidence="10" type="ORF">GQE99_00525</name>
</gene>
<evidence type="ECO:0000256" key="5">
    <source>
        <dbReference type="ARBA" id="ARBA00022898"/>
    </source>
</evidence>
<dbReference type="InterPro" id="IPR009006">
    <property type="entry name" value="Ala_racemase/Decarboxylase_C"/>
</dbReference>
<dbReference type="InterPro" id="IPR020622">
    <property type="entry name" value="Ala_racemase_pyridoxalP-BS"/>
</dbReference>
<evidence type="ECO:0000256" key="2">
    <source>
        <dbReference type="ARBA" id="ARBA00001933"/>
    </source>
</evidence>
<dbReference type="EMBL" id="WTUX01000002">
    <property type="protein sequence ID" value="MZR11516.1"/>
    <property type="molecule type" value="Genomic_DNA"/>
</dbReference>
<dbReference type="PANTHER" id="PTHR30511:SF0">
    <property type="entry name" value="ALANINE RACEMASE, CATABOLIC-RELATED"/>
    <property type="match status" value="1"/>
</dbReference>
<evidence type="ECO:0000256" key="3">
    <source>
        <dbReference type="ARBA" id="ARBA00007880"/>
    </source>
</evidence>
<organism evidence="10 11">
    <name type="scientific">Maritimibacter harenae</name>
    <dbReference type="NCBI Taxonomy" id="2606218"/>
    <lineage>
        <taxon>Bacteria</taxon>
        <taxon>Pseudomonadati</taxon>
        <taxon>Pseudomonadota</taxon>
        <taxon>Alphaproteobacteria</taxon>
        <taxon>Rhodobacterales</taxon>
        <taxon>Roseobacteraceae</taxon>
        <taxon>Maritimibacter</taxon>
    </lineage>
</organism>
<dbReference type="AlphaFoldDB" id="A0A845LVY3"/>
<evidence type="ECO:0000256" key="4">
    <source>
        <dbReference type="ARBA" id="ARBA00013089"/>
    </source>
</evidence>
<dbReference type="SMART" id="SM01005">
    <property type="entry name" value="Ala_racemase_C"/>
    <property type="match status" value="1"/>
</dbReference>
<dbReference type="GO" id="GO:0008784">
    <property type="term" value="F:alanine racemase activity"/>
    <property type="evidence" value="ECO:0007669"/>
    <property type="project" value="UniProtKB-EC"/>
</dbReference>
<keyword evidence="5 7" id="KW-0663">Pyridoxal phosphate</keyword>
<dbReference type="Pfam" id="PF01168">
    <property type="entry name" value="Ala_racemase_N"/>
    <property type="match status" value="1"/>
</dbReference>
<evidence type="ECO:0000256" key="6">
    <source>
        <dbReference type="ARBA" id="ARBA00023235"/>
    </source>
</evidence>
<proteinExistence type="inferred from homology"/>
<feature type="modified residue" description="N6-(pyridoxal phosphate)lysine" evidence="7">
    <location>
        <position position="42"/>
    </location>
</feature>
<dbReference type="GO" id="GO:0030170">
    <property type="term" value="F:pyridoxal phosphate binding"/>
    <property type="evidence" value="ECO:0007669"/>
    <property type="project" value="TreeGrafter"/>
</dbReference>
<protein>
    <recommendedName>
        <fullName evidence="4">alanine racemase</fullName>
        <ecNumber evidence="4">5.1.1.1</ecNumber>
    </recommendedName>
</protein>
<dbReference type="PROSITE" id="PS00395">
    <property type="entry name" value="ALANINE_RACEMASE"/>
    <property type="match status" value="1"/>
</dbReference>
<comment type="cofactor">
    <cofactor evidence="2 7">
        <name>pyridoxal 5'-phosphate</name>
        <dbReference type="ChEBI" id="CHEBI:597326"/>
    </cofactor>
</comment>
<feature type="domain" description="Alanine racemase C-terminal" evidence="9">
    <location>
        <begin position="246"/>
        <end position="374"/>
    </location>
</feature>
<evidence type="ECO:0000256" key="7">
    <source>
        <dbReference type="PIRSR" id="PIRSR600821-50"/>
    </source>
</evidence>
<comment type="catalytic activity">
    <reaction evidence="1">
        <text>L-alanine = D-alanine</text>
        <dbReference type="Rhea" id="RHEA:20249"/>
        <dbReference type="ChEBI" id="CHEBI:57416"/>
        <dbReference type="ChEBI" id="CHEBI:57972"/>
        <dbReference type="EC" id="5.1.1.1"/>
    </reaction>
</comment>